<accession>A0A285SXX8</accession>
<keyword evidence="1" id="KW-0812">Transmembrane</keyword>
<dbReference type="EMBL" id="OBML01000007">
    <property type="protein sequence ID" value="SOC13535.1"/>
    <property type="molecule type" value="Genomic_DNA"/>
</dbReference>
<organism evidence="2 3">
    <name type="scientific">Stappia indica</name>
    <dbReference type="NCBI Taxonomy" id="538381"/>
    <lineage>
        <taxon>Bacteria</taxon>
        <taxon>Pseudomonadati</taxon>
        <taxon>Pseudomonadota</taxon>
        <taxon>Alphaproteobacteria</taxon>
        <taxon>Hyphomicrobiales</taxon>
        <taxon>Stappiaceae</taxon>
        <taxon>Stappia</taxon>
    </lineage>
</organism>
<dbReference type="AlphaFoldDB" id="A0A285SXX8"/>
<evidence type="ECO:0000313" key="3">
    <source>
        <dbReference type="Proteomes" id="UP000219331"/>
    </source>
</evidence>
<keyword evidence="1" id="KW-0472">Membrane</keyword>
<dbReference type="Proteomes" id="UP000219331">
    <property type="component" value="Unassembled WGS sequence"/>
</dbReference>
<proteinExistence type="predicted"/>
<protein>
    <recommendedName>
        <fullName evidence="4">DUF2157 domain-containing protein</fullName>
    </recommendedName>
</protein>
<feature type="transmembrane region" description="Helical" evidence="1">
    <location>
        <begin position="207"/>
        <end position="227"/>
    </location>
</feature>
<feature type="transmembrane region" description="Helical" evidence="1">
    <location>
        <begin position="277"/>
        <end position="294"/>
    </location>
</feature>
<keyword evidence="1" id="KW-1133">Transmembrane helix</keyword>
<reference evidence="2 3" key="1">
    <citation type="submission" date="2017-08" db="EMBL/GenBank/DDBJ databases">
        <authorList>
            <person name="de Groot N.N."/>
        </authorList>
    </citation>
    <scope>NUCLEOTIDE SEQUENCE [LARGE SCALE GENOMIC DNA]</scope>
    <source>
        <strain evidence="2 3">USBA 352</strain>
    </source>
</reference>
<name>A0A285SXX8_9HYPH</name>
<feature type="transmembrane region" description="Helical" evidence="1">
    <location>
        <begin position="247"/>
        <end position="265"/>
    </location>
</feature>
<feature type="transmembrane region" description="Helical" evidence="1">
    <location>
        <begin position="72"/>
        <end position="90"/>
    </location>
</feature>
<evidence type="ECO:0000256" key="1">
    <source>
        <dbReference type="SAM" id="Phobius"/>
    </source>
</evidence>
<feature type="transmembrane region" description="Helical" evidence="1">
    <location>
        <begin position="96"/>
        <end position="114"/>
    </location>
</feature>
<dbReference type="OrthoDB" id="9770600at2"/>
<dbReference type="RefSeq" id="WP_097175373.1">
    <property type="nucleotide sequence ID" value="NZ_OBML01000007.1"/>
</dbReference>
<evidence type="ECO:0000313" key="2">
    <source>
        <dbReference type="EMBL" id="SOC13535.1"/>
    </source>
</evidence>
<gene>
    <name evidence="2" type="ORF">SAMN05421512_107190</name>
</gene>
<feature type="transmembrane region" description="Helical" evidence="1">
    <location>
        <begin position="184"/>
        <end position="201"/>
    </location>
</feature>
<feature type="transmembrane region" description="Helical" evidence="1">
    <location>
        <begin position="327"/>
        <end position="347"/>
    </location>
</feature>
<feature type="transmembrane region" description="Helical" evidence="1">
    <location>
        <begin position="158"/>
        <end position="177"/>
    </location>
</feature>
<evidence type="ECO:0008006" key="4">
    <source>
        <dbReference type="Google" id="ProtNLM"/>
    </source>
</evidence>
<sequence>MTARLDPARLETAVGLGILTRPQADRLAEFWAEPLPVTAGSDVSAEAPADVPDGVDHVDAEEVRFARGFHDIFISIGIVVFLFGLVFGLRDQGPPYLVTGVAAAAVWVLSEIFARRLRLALPSFLLTVAFAPLLLIACTGFVTGGDPLFDHRVVDNDLPLYMIVPTLLGIAGGALHYWRFRVPVGIAIVAGTVLFLAALTIETAAPGVLLTGGAWFTLAAGLATFVVAMRYDARDPRRVTVASDKAFWLHLLAAPLVVHSVLLLATGGVEVTGSTDAVVAIVLFMMLAFVAVVVDRRALLVSGLGYFGIAIGRLMTEAQVSGETSLAITLILLGCFILLLGSAWRVVRRVLCSPLRGTAVSRIIPAFE</sequence>
<dbReference type="STRING" id="538381.GCA_001696535_03731"/>
<feature type="transmembrane region" description="Helical" evidence="1">
    <location>
        <begin position="121"/>
        <end position="143"/>
    </location>
</feature>
<feature type="transmembrane region" description="Helical" evidence="1">
    <location>
        <begin position="299"/>
        <end position="315"/>
    </location>
</feature>
<keyword evidence="3" id="KW-1185">Reference proteome</keyword>